<keyword evidence="2" id="KW-1185">Reference proteome</keyword>
<name>A0ABW1UXG4_9LACO</name>
<dbReference type="Proteomes" id="UP001596186">
    <property type="component" value="Unassembled WGS sequence"/>
</dbReference>
<protein>
    <submittedName>
        <fullName evidence="1">Zinc-binding dehydrogenase</fullName>
    </submittedName>
</protein>
<dbReference type="Gene3D" id="3.90.180.10">
    <property type="entry name" value="Medium-chain alcohol dehydrogenases, catalytic domain"/>
    <property type="match status" value="1"/>
</dbReference>
<organism evidence="1 2">
    <name type="scientific">Companilactobacillus baiquanensis</name>
    <dbReference type="NCBI Taxonomy" id="2486005"/>
    <lineage>
        <taxon>Bacteria</taxon>
        <taxon>Bacillati</taxon>
        <taxon>Bacillota</taxon>
        <taxon>Bacilli</taxon>
        <taxon>Lactobacillales</taxon>
        <taxon>Lactobacillaceae</taxon>
        <taxon>Companilactobacillus</taxon>
    </lineage>
</organism>
<dbReference type="Pfam" id="PF13602">
    <property type="entry name" value="ADH_zinc_N_2"/>
    <property type="match status" value="1"/>
</dbReference>
<reference evidence="2" key="1">
    <citation type="journal article" date="2019" name="Int. J. Syst. Evol. Microbiol.">
        <title>The Global Catalogue of Microorganisms (GCM) 10K type strain sequencing project: providing services to taxonomists for standard genome sequencing and annotation.</title>
        <authorList>
            <consortium name="The Broad Institute Genomics Platform"/>
            <consortium name="The Broad Institute Genome Sequencing Center for Infectious Disease"/>
            <person name="Wu L."/>
            <person name="Ma J."/>
        </authorList>
    </citation>
    <scope>NUCLEOTIDE SEQUENCE [LARGE SCALE GENOMIC DNA]</scope>
    <source>
        <strain evidence="2">CCM 8895</strain>
    </source>
</reference>
<sequence>MNLVLQTSNLLYYSGQIDKQLLQELLNFIDQKKINVAPTKIFKLSEVQLAHEFLEGKNSFRKVVVVI</sequence>
<evidence type="ECO:0000313" key="1">
    <source>
        <dbReference type="EMBL" id="MFC6323555.1"/>
    </source>
</evidence>
<comment type="caution">
    <text evidence="1">The sequence shown here is derived from an EMBL/GenBank/DDBJ whole genome shotgun (WGS) entry which is preliminary data.</text>
</comment>
<proteinExistence type="predicted"/>
<gene>
    <name evidence="1" type="ORF">ACFP1F_07385</name>
</gene>
<dbReference type="RefSeq" id="WP_125592528.1">
    <property type="nucleotide sequence ID" value="NZ_JBHSSN010000014.1"/>
</dbReference>
<evidence type="ECO:0000313" key="2">
    <source>
        <dbReference type="Proteomes" id="UP001596186"/>
    </source>
</evidence>
<accession>A0ABW1UXG4</accession>
<dbReference type="EMBL" id="JBHSSN010000014">
    <property type="protein sequence ID" value="MFC6323555.1"/>
    <property type="molecule type" value="Genomic_DNA"/>
</dbReference>